<evidence type="ECO:0000313" key="2">
    <source>
        <dbReference type="EMBL" id="AFL87790.1"/>
    </source>
</evidence>
<dbReference type="Pfam" id="PF04028">
    <property type="entry name" value="DUF374"/>
    <property type="match status" value="1"/>
</dbReference>
<evidence type="ECO:0000313" key="3">
    <source>
        <dbReference type="Proteomes" id="UP000006056"/>
    </source>
</evidence>
<dbReference type="OrthoDB" id="9810508at2"/>
<feature type="domain" description="DUF374" evidence="1">
    <location>
        <begin position="83"/>
        <end position="150"/>
    </location>
</feature>
<name>I3ZEX2_TERRK</name>
<keyword evidence="3" id="KW-1185">Reference proteome</keyword>
<reference evidence="2 3" key="1">
    <citation type="submission" date="2012-06" db="EMBL/GenBank/DDBJ databases">
        <title>Complete genome of Terriglobus roseus DSM 18391.</title>
        <authorList>
            <consortium name="US DOE Joint Genome Institute (JGI-PGF)"/>
            <person name="Lucas S."/>
            <person name="Copeland A."/>
            <person name="Lapidus A."/>
            <person name="Glavina del Rio T."/>
            <person name="Dalin E."/>
            <person name="Tice H."/>
            <person name="Bruce D."/>
            <person name="Goodwin L."/>
            <person name="Pitluck S."/>
            <person name="Peters L."/>
            <person name="Mikhailova N."/>
            <person name="Munk A.C.C."/>
            <person name="Kyrpides N."/>
            <person name="Mavromatis K."/>
            <person name="Ivanova N."/>
            <person name="Brettin T."/>
            <person name="Detter J.C."/>
            <person name="Han C."/>
            <person name="Larimer F."/>
            <person name="Land M."/>
            <person name="Hauser L."/>
            <person name="Markowitz V."/>
            <person name="Cheng J.-F."/>
            <person name="Hugenholtz P."/>
            <person name="Woyke T."/>
            <person name="Wu D."/>
            <person name="Brambilla E."/>
            <person name="Klenk H.-P."/>
            <person name="Eisen J.A."/>
        </authorList>
    </citation>
    <scope>NUCLEOTIDE SEQUENCE [LARGE SCALE GENOMIC DNA]</scope>
    <source>
        <strain evidence="3">DSM 18391 / NRRL B-41598 / KBS 63</strain>
    </source>
</reference>
<dbReference type="RefSeq" id="WP_014785359.1">
    <property type="nucleotide sequence ID" value="NC_018014.1"/>
</dbReference>
<proteinExistence type="predicted"/>
<dbReference type="KEGG" id="trs:Terro_1483"/>
<dbReference type="HOGENOM" id="CLU_086327_1_0_0"/>
<dbReference type="InterPro" id="IPR007172">
    <property type="entry name" value="DUF374"/>
</dbReference>
<organism evidence="2 3">
    <name type="scientific">Terriglobus roseus (strain DSM 18391 / NRRL B-41598 / KBS 63)</name>
    <dbReference type="NCBI Taxonomy" id="926566"/>
    <lineage>
        <taxon>Bacteria</taxon>
        <taxon>Pseudomonadati</taxon>
        <taxon>Acidobacteriota</taxon>
        <taxon>Terriglobia</taxon>
        <taxon>Terriglobales</taxon>
        <taxon>Acidobacteriaceae</taxon>
        <taxon>Terriglobus</taxon>
    </lineage>
</organism>
<gene>
    <name evidence="2" type="ordered locus">Terro_1483</name>
</gene>
<evidence type="ECO:0000259" key="1">
    <source>
        <dbReference type="Pfam" id="PF04028"/>
    </source>
</evidence>
<dbReference type="STRING" id="926566.Terro_1483"/>
<dbReference type="eggNOG" id="COG2121">
    <property type="taxonomic scope" value="Bacteria"/>
</dbReference>
<dbReference type="Proteomes" id="UP000006056">
    <property type="component" value="Chromosome"/>
</dbReference>
<sequence>MVPVPSTPQDSPPRNQPGDLNFTRQQRLLLAVVPPLASALLHLLGSTLRFEERYAPGARPADHFPQEAEVYVFWHRALLLAAWRYRGLGIRILISASFDGELIARLVERLGFVPIRGSSSRGGAAGLLAATRARAADHKVAITADGPRGPVYIAKDGAAAIARRANSTASCFHLHPESAWILRSWDRFLIPKPFSRVRIAWQPPVEAPTTQTLQHSLEEAVFSAEA</sequence>
<accession>I3ZEX2</accession>
<protein>
    <recommendedName>
        <fullName evidence="1">DUF374 domain-containing protein</fullName>
    </recommendedName>
</protein>
<dbReference type="AlphaFoldDB" id="I3ZEX2"/>
<dbReference type="EMBL" id="CP003379">
    <property type="protein sequence ID" value="AFL87790.1"/>
    <property type="molecule type" value="Genomic_DNA"/>
</dbReference>